<dbReference type="PANTHER" id="PTHR33406">
    <property type="entry name" value="MEMBRANE PROTEIN MJ1562-RELATED"/>
    <property type="match status" value="1"/>
</dbReference>
<dbReference type="RefSeq" id="WP_190420777.1">
    <property type="nucleotide sequence ID" value="NZ_JAAOCA010000013.1"/>
</dbReference>
<evidence type="ECO:0000313" key="8">
    <source>
        <dbReference type="EMBL" id="MBD1599418.1"/>
    </source>
</evidence>
<dbReference type="EMBL" id="JAAOCA010000013">
    <property type="protein sequence ID" value="MBD1599418.1"/>
    <property type="molecule type" value="Genomic_DNA"/>
</dbReference>
<keyword evidence="2" id="KW-1003">Cell membrane</keyword>
<comment type="subcellular location">
    <subcellularLocation>
        <location evidence="1">Cell membrane</location>
        <topology evidence="1">Multi-pass membrane protein</topology>
    </subcellularLocation>
</comment>
<dbReference type="PROSITE" id="PS50156">
    <property type="entry name" value="SSD"/>
    <property type="match status" value="1"/>
</dbReference>
<name>A0ABR7Z1Z5_9PSED</name>
<dbReference type="SUPFAM" id="SSF82866">
    <property type="entry name" value="Multidrug efflux transporter AcrB transmembrane domain"/>
    <property type="match status" value="2"/>
</dbReference>
<evidence type="ECO:0000256" key="4">
    <source>
        <dbReference type="ARBA" id="ARBA00022989"/>
    </source>
</evidence>
<protein>
    <submittedName>
        <fullName evidence="8">RND family transporter</fullName>
    </submittedName>
</protein>
<feature type="transmembrane region" description="Helical" evidence="6">
    <location>
        <begin position="273"/>
        <end position="297"/>
    </location>
</feature>
<feature type="transmembrane region" description="Helical" evidence="6">
    <location>
        <begin position="37"/>
        <end position="59"/>
    </location>
</feature>
<feature type="transmembrane region" description="Helical" evidence="6">
    <location>
        <begin position="729"/>
        <end position="752"/>
    </location>
</feature>
<reference evidence="8 9" key="1">
    <citation type="journal article" date="2020" name="Insects">
        <title>Bacteria Belonging to Pseudomonas typographi sp. nov. from the Bark Beetle Ips typographus Have Genomic Potential to Aid in the Host Ecology.</title>
        <authorList>
            <person name="Peral-Aranega E."/>
            <person name="Saati-Santamaria Z."/>
            <person name="Kolarik M."/>
            <person name="Rivas R."/>
            <person name="Garcia-Fraile P."/>
        </authorList>
    </citation>
    <scope>NUCLEOTIDE SEQUENCE [LARGE SCALE GENOMIC DNA]</scope>
    <source>
        <strain evidence="8 9">CA3A</strain>
    </source>
</reference>
<dbReference type="PANTHER" id="PTHR33406:SF10">
    <property type="entry name" value="SSD DOMAIN-CONTAINING PROTEIN"/>
    <property type="match status" value="1"/>
</dbReference>
<feature type="transmembrane region" description="Helical" evidence="6">
    <location>
        <begin position="689"/>
        <end position="708"/>
    </location>
</feature>
<dbReference type="Gene3D" id="1.20.1640.10">
    <property type="entry name" value="Multidrug efflux transporter AcrB transmembrane domain"/>
    <property type="match status" value="2"/>
</dbReference>
<evidence type="ECO:0000313" key="9">
    <source>
        <dbReference type="Proteomes" id="UP000805841"/>
    </source>
</evidence>
<gene>
    <name evidence="8" type="ORF">HAQ05_11970</name>
</gene>
<feature type="transmembrane region" description="Helical" evidence="6">
    <location>
        <begin position="303"/>
        <end position="323"/>
    </location>
</feature>
<organism evidence="8 9">
    <name type="scientific">Pseudomonas typographi</name>
    <dbReference type="NCBI Taxonomy" id="2715964"/>
    <lineage>
        <taxon>Bacteria</taxon>
        <taxon>Pseudomonadati</taxon>
        <taxon>Pseudomonadota</taxon>
        <taxon>Gammaproteobacteria</taxon>
        <taxon>Pseudomonadales</taxon>
        <taxon>Pseudomonadaceae</taxon>
        <taxon>Pseudomonas</taxon>
    </lineage>
</organism>
<dbReference type="InterPro" id="IPR000731">
    <property type="entry name" value="SSD"/>
</dbReference>
<feature type="transmembrane region" description="Helical" evidence="6">
    <location>
        <begin position="636"/>
        <end position="654"/>
    </location>
</feature>
<comment type="caution">
    <text evidence="8">The sequence shown here is derived from an EMBL/GenBank/DDBJ whole genome shotgun (WGS) entry which is preliminary data.</text>
</comment>
<feature type="domain" description="SSD" evidence="7">
    <location>
        <begin position="280"/>
        <end position="398"/>
    </location>
</feature>
<keyword evidence="4 6" id="KW-1133">Transmembrane helix</keyword>
<evidence type="ECO:0000259" key="7">
    <source>
        <dbReference type="PROSITE" id="PS50156"/>
    </source>
</evidence>
<dbReference type="Pfam" id="PF03176">
    <property type="entry name" value="MMPL"/>
    <property type="match status" value="2"/>
</dbReference>
<feature type="transmembrane region" description="Helical" evidence="6">
    <location>
        <begin position="377"/>
        <end position="401"/>
    </location>
</feature>
<dbReference type="InterPro" id="IPR004869">
    <property type="entry name" value="MMPL_dom"/>
</dbReference>
<keyword evidence="3 6" id="KW-0812">Transmembrane</keyword>
<feature type="transmembrane region" description="Helical" evidence="6">
    <location>
        <begin position="432"/>
        <end position="450"/>
    </location>
</feature>
<proteinExistence type="predicted"/>
<evidence type="ECO:0000256" key="1">
    <source>
        <dbReference type="ARBA" id="ARBA00004651"/>
    </source>
</evidence>
<feature type="transmembrane region" description="Helical" evidence="6">
    <location>
        <begin position="247"/>
        <end position="266"/>
    </location>
</feature>
<evidence type="ECO:0000256" key="5">
    <source>
        <dbReference type="ARBA" id="ARBA00023136"/>
    </source>
</evidence>
<dbReference type="InterPro" id="IPR050545">
    <property type="entry name" value="Mycobact_MmpL"/>
</dbReference>
<accession>A0ABR7Z1Z5</accession>
<feature type="transmembrane region" description="Helical" evidence="6">
    <location>
        <begin position="764"/>
        <end position="788"/>
    </location>
</feature>
<sequence length="821" mass="89307">MSFSSAPLDHMPVIGRVEDFDTRSGSTFERLIFNNRFAIVLACAAVTIGLAFCALRLGVNASFDKMMPSSHPYIENYKANAASLRGLGNSLRWVVENPSGDIYDPAYIATLRELNDKLFLLPGVDRSFMKSLWMPVVRWTEITENGFDGGPVMPQDYDGSPQALEKLRQNIYRSGIVGSLVANDQHSSMVFIPLLERDGVTGQPLDYKQLRDQMQALKAEYEVKGVRIHIIGFAKLAGDLIHGLLQVMVYFLVAALLVTAIIYAYTRCVRSTALVIACSLTAVVWQLGLMHLIGYVLDPFSVLVPFMIFAIGVSHGAQKMNGIMQDIGRGTHRYVAARYTFRRLFLAGLTALMADAVGFAVLSIIDIPAIRDLALQASIGVAILTLTNLLLLPVLLSYTGVGAKAAARAMRSSDGREHPVIKGLLTFTDPRVARWVLLGTVALTLGGLVVSRQLKIGDLDAGAPELRADSEYNRDDTFITQHYQLSSDQFAVIVTNPKNRLDNFESVMEMDRLEQQLRDLPGVQTTSSLASLGRPLTAAGFEGTPKWITINRDPAVLNESINNVNAASPEMVNDGRTVAPIIAFLTDHKAETLSSVVKLVEAFAATHNTADRQFLLAAGNAGIEAATNQTVARANYQMLGLVYAVVIVLCLVTFRSWRAVLVAVLPLAVTSVLAEALMVMLGIGVKVATLPVIALGVGIGIDYSLYLLTVYLSHLRQGCSVREAYRRSLLFTGKVVALIGITLSVAVATWIWSPIKFQADMGILLAFMFLWNMVGALVIVPSLAVYLLKPKAGDIAPAAPAIAGMQLENEALRERPRRVSA</sequence>
<evidence type="ECO:0000256" key="6">
    <source>
        <dbReference type="SAM" id="Phobius"/>
    </source>
</evidence>
<dbReference type="Proteomes" id="UP000805841">
    <property type="component" value="Unassembled WGS sequence"/>
</dbReference>
<feature type="transmembrane region" description="Helical" evidence="6">
    <location>
        <begin position="344"/>
        <end position="365"/>
    </location>
</feature>
<keyword evidence="9" id="KW-1185">Reference proteome</keyword>
<evidence type="ECO:0000256" key="2">
    <source>
        <dbReference type="ARBA" id="ARBA00022475"/>
    </source>
</evidence>
<evidence type="ECO:0000256" key="3">
    <source>
        <dbReference type="ARBA" id="ARBA00022692"/>
    </source>
</evidence>
<keyword evidence="5 6" id="KW-0472">Membrane</keyword>
<feature type="transmembrane region" description="Helical" evidence="6">
    <location>
        <begin position="661"/>
        <end position="683"/>
    </location>
</feature>